<gene>
    <name evidence="3" type="ORF">NCTC11388_04185</name>
</gene>
<dbReference type="Proteomes" id="UP000254893">
    <property type="component" value="Unassembled WGS sequence"/>
</dbReference>
<protein>
    <recommendedName>
        <fullName evidence="2">DUF4296 domain-containing protein</fullName>
    </recommendedName>
</protein>
<dbReference type="InterPro" id="IPR025381">
    <property type="entry name" value="DUF4296"/>
</dbReference>
<accession>A0A380CU60</accession>
<evidence type="ECO:0000313" key="4">
    <source>
        <dbReference type="Proteomes" id="UP000254893"/>
    </source>
</evidence>
<evidence type="ECO:0000256" key="1">
    <source>
        <dbReference type="SAM" id="MobiDB-lite"/>
    </source>
</evidence>
<proteinExistence type="predicted"/>
<name>A0A380CU60_SPHSI</name>
<organism evidence="3 4">
    <name type="scientific">Sphingobacterium spiritivorum</name>
    <name type="common">Flavobacterium spiritivorum</name>
    <dbReference type="NCBI Taxonomy" id="258"/>
    <lineage>
        <taxon>Bacteria</taxon>
        <taxon>Pseudomonadati</taxon>
        <taxon>Bacteroidota</taxon>
        <taxon>Sphingobacteriia</taxon>
        <taxon>Sphingobacteriales</taxon>
        <taxon>Sphingobacteriaceae</taxon>
        <taxon>Sphingobacterium</taxon>
    </lineage>
</organism>
<dbReference type="EMBL" id="UGYW01000002">
    <property type="protein sequence ID" value="SUJ27455.1"/>
    <property type="molecule type" value="Genomic_DNA"/>
</dbReference>
<dbReference type="AlphaFoldDB" id="A0A380CU60"/>
<sequence>MTDILVEVHLIDGYLNTLSADSSRRVIDGYYQQAFANSGTDSATFNRSMKYYAEDPILMADVYEKVSGRLMKMDQEYSKIDSIRNAGIQDSVRLVTHLQMLASKAHDLILNVPKEAGKLTYGAYRETFITEAGLGSLIGKYTPAAPLVPAVEQLPEKALPPIPMPEQEKTVADSTNMPLTPMKSPLVKPVM</sequence>
<reference evidence="3 4" key="1">
    <citation type="submission" date="2018-06" db="EMBL/GenBank/DDBJ databases">
        <authorList>
            <consortium name="Pathogen Informatics"/>
            <person name="Doyle S."/>
        </authorList>
    </citation>
    <scope>NUCLEOTIDE SEQUENCE [LARGE SCALE GENOMIC DNA]</scope>
    <source>
        <strain evidence="3 4">NCTC11388</strain>
    </source>
</reference>
<evidence type="ECO:0000313" key="3">
    <source>
        <dbReference type="EMBL" id="SUJ27455.1"/>
    </source>
</evidence>
<dbReference type="Pfam" id="PF14129">
    <property type="entry name" value="DUF4296"/>
    <property type="match status" value="1"/>
</dbReference>
<feature type="domain" description="DUF4296" evidence="2">
    <location>
        <begin position="1"/>
        <end position="73"/>
    </location>
</feature>
<feature type="region of interest" description="Disordered" evidence="1">
    <location>
        <begin position="159"/>
        <end position="179"/>
    </location>
</feature>
<evidence type="ECO:0000259" key="2">
    <source>
        <dbReference type="Pfam" id="PF14129"/>
    </source>
</evidence>